<dbReference type="PANTHER" id="PTHR30055">
    <property type="entry name" value="HTH-TYPE TRANSCRIPTIONAL REGULATOR RUTR"/>
    <property type="match status" value="1"/>
</dbReference>
<comment type="caution">
    <text evidence="4">The sequence shown here is derived from an EMBL/GenBank/DDBJ whole genome shotgun (WGS) entry which is preliminary data.</text>
</comment>
<name>A0ABV5ENX5_9MICO</name>
<dbReference type="Pfam" id="PF00440">
    <property type="entry name" value="TetR_N"/>
    <property type="match status" value="1"/>
</dbReference>
<gene>
    <name evidence="4" type="ORF">AB7P39_02350</name>
</gene>
<keyword evidence="1 2" id="KW-0238">DNA-binding</keyword>
<dbReference type="Proteomes" id="UP001589643">
    <property type="component" value="Unassembled WGS sequence"/>
</dbReference>
<reference evidence="4 5" key="1">
    <citation type="submission" date="2024-08" db="EMBL/GenBank/DDBJ databases">
        <title>Heavy metals resistant antinobacteria isolated from wastewater.</title>
        <authorList>
            <person name="Roman Ponce B."/>
            <person name="Blanco Mercado M.A."/>
            <person name="Avila Aldana I.N."/>
            <person name="Morales Arrieta S."/>
        </authorList>
    </citation>
    <scope>NUCLEOTIDE SEQUENCE [LARGE SCALE GENOMIC DNA]</scope>
    <source>
        <strain evidence="5">sma-1</strain>
    </source>
</reference>
<evidence type="ECO:0000256" key="1">
    <source>
        <dbReference type="ARBA" id="ARBA00023125"/>
    </source>
</evidence>
<dbReference type="InterPro" id="IPR009057">
    <property type="entry name" value="Homeodomain-like_sf"/>
</dbReference>
<dbReference type="InterPro" id="IPR001647">
    <property type="entry name" value="HTH_TetR"/>
</dbReference>
<dbReference type="PROSITE" id="PS50977">
    <property type="entry name" value="HTH_TETR_2"/>
    <property type="match status" value="1"/>
</dbReference>
<organism evidence="4 5">
    <name type="scientific">Microbacterium plantarum</name>
    <dbReference type="NCBI Taxonomy" id="1816425"/>
    <lineage>
        <taxon>Bacteria</taxon>
        <taxon>Bacillati</taxon>
        <taxon>Actinomycetota</taxon>
        <taxon>Actinomycetes</taxon>
        <taxon>Micrococcales</taxon>
        <taxon>Microbacteriaceae</taxon>
        <taxon>Microbacterium</taxon>
    </lineage>
</organism>
<feature type="domain" description="HTH tetR-type" evidence="3">
    <location>
        <begin position="14"/>
        <end position="74"/>
    </location>
</feature>
<protein>
    <submittedName>
        <fullName evidence="4">TetR/AcrR family transcriptional regulator</fullName>
    </submittedName>
</protein>
<feature type="DNA-binding region" description="H-T-H motif" evidence="2">
    <location>
        <begin position="37"/>
        <end position="56"/>
    </location>
</feature>
<evidence type="ECO:0000313" key="5">
    <source>
        <dbReference type="Proteomes" id="UP001589643"/>
    </source>
</evidence>
<dbReference type="InterPro" id="IPR050109">
    <property type="entry name" value="HTH-type_TetR-like_transc_reg"/>
</dbReference>
<dbReference type="Gene3D" id="1.10.357.10">
    <property type="entry name" value="Tetracycline Repressor, domain 2"/>
    <property type="match status" value="1"/>
</dbReference>
<dbReference type="SUPFAM" id="SSF46689">
    <property type="entry name" value="Homeodomain-like"/>
    <property type="match status" value="1"/>
</dbReference>
<dbReference type="PANTHER" id="PTHR30055:SF226">
    <property type="entry name" value="HTH-TYPE TRANSCRIPTIONAL REGULATOR PKSA"/>
    <property type="match status" value="1"/>
</dbReference>
<evidence type="ECO:0000256" key="2">
    <source>
        <dbReference type="PROSITE-ProRule" id="PRU00335"/>
    </source>
</evidence>
<proteinExistence type="predicted"/>
<keyword evidence="5" id="KW-1185">Reference proteome</keyword>
<evidence type="ECO:0000313" key="4">
    <source>
        <dbReference type="EMBL" id="MFB8891677.1"/>
    </source>
</evidence>
<dbReference type="PRINTS" id="PR00455">
    <property type="entry name" value="HTHTETR"/>
</dbReference>
<dbReference type="Gene3D" id="1.10.10.60">
    <property type="entry name" value="Homeodomain-like"/>
    <property type="match status" value="1"/>
</dbReference>
<accession>A0ABV5ENX5</accession>
<dbReference type="EMBL" id="JBHLHV010000001">
    <property type="protein sequence ID" value="MFB8891677.1"/>
    <property type="molecule type" value="Genomic_DNA"/>
</dbReference>
<evidence type="ECO:0000259" key="3">
    <source>
        <dbReference type="PROSITE" id="PS50977"/>
    </source>
</evidence>
<sequence>MPKITAATVAEHRVAQHGTLLASAKAIIAEAGVAAITPRSVCERAGLSRSSFYEYFPSKDDLLAAIAMQAFEEWGAELEAAMDAAAPGRARLHAYVTATIRMTADGKHTLATGLQQTDISPKNVEAIMAMHDALTAPLRHLLEELGIPDAATRAALVQGVINAGMQLVEHGVDADDVIAGVIGVLDGGVHGACDRVPKMVDGTLSPYSASSRT</sequence>
<dbReference type="RefSeq" id="WP_378716378.1">
    <property type="nucleotide sequence ID" value="NZ_JBHLHV010000001.1"/>
</dbReference>